<feature type="compositionally biased region" description="Low complexity" evidence="1">
    <location>
        <begin position="201"/>
        <end position="215"/>
    </location>
</feature>
<dbReference type="Proteomes" id="UP001165060">
    <property type="component" value="Unassembled WGS sequence"/>
</dbReference>
<protein>
    <recommendedName>
        <fullName evidence="4">TPX2 C-terminal domain-containing protein</fullName>
    </recommendedName>
</protein>
<gene>
    <name evidence="2" type="ORF">TeGR_g7580</name>
</gene>
<evidence type="ECO:0000313" key="3">
    <source>
        <dbReference type="Proteomes" id="UP001165060"/>
    </source>
</evidence>
<feature type="compositionally biased region" description="Polar residues" evidence="1">
    <location>
        <begin position="109"/>
        <end position="120"/>
    </location>
</feature>
<feature type="compositionally biased region" description="Basic and acidic residues" evidence="1">
    <location>
        <begin position="20"/>
        <end position="29"/>
    </location>
</feature>
<feature type="region of interest" description="Disordered" evidence="1">
    <location>
        <begin position="165"/>
        <end position="316"/>
    </location>
</feature>
<organism evidence="2 3">
    <name type="scientific">Tetraparma gracilis</name>
    <dbReference type="NCBI Taxonomy" id="2962635"/>
    <lineage>
        <taxon>Eukaryota</taxon>
        <taxon>Sar</taxon>
        <taxon>Stramenopiles</taxon>
        <taxon>Ochrophyta</taxon>
        <taxon>Bolidophyceae</taxon>
        <taxon>Parmales</taxon>
        <taxon>Triparmaceae</taxon>
        <taxon>Tetraparma</taxon>
    </lineage>
</organism>
<feature type="region of interest" description="Disordered" evidence="1">
    <location>
        <begin position="1"/>
        <end position="149"/>
    </location>
</feature>
<feature type="non-terminal residue" evidence="2">
    <location>
        <position position="316"/>
    </location>
</feature>
<sequence>MSTSPASFQALGSVVSTHLSSRDPSRPPVHEMLFSPATRREIEAARLRVSAAEQAERALEEREREEGERSVRESLAKRRRAFERTQGDSPFADAPADRSVHFAELPSTDADQSLDQSSCMDSGDDESPTAASLASAKKAVSAAGAGLAQRLQAAATSRKIFLSRRRNSIKQHEEQAAGELVLPRERGGANPGWGAGKQRARATAPAAPAAPAPRAFSVPGAAAPKPNPGFKALPLPKSTSLSGHGGQYGVPKVNKRKSTTPVSPTIGQAKRRASMGQAPPPAQRPRPAAKKPAPKAPASAAAPRPRPAPAAKRAPP</sequence>
<evidence type="ECO:0008006" key="4">
    <source>
        <dbReference type="Google" id="ProtNLM"/>
    </source>
</evidence>
<evidence type="ECO:0000256" key="1">
    <source>
        <dbReference type="SAM" id="MobiDB-lite"/>
    </source>
</evidence>
<evidence type="ECO:0000313" key="2">
    <source>
        <dbReference type="EMBL" id="GMI20406.1"/>
    </source>
</evidence>
<name>A0ABQ6M6C2_9STRA</name>
<feature type="compositionally biased region" description="Low complexity" evidence="1">
    <location>
        <begin position="130"/>
        <end position="149"/>
    </location>
</feature>
<reference evidence="2 3" key="1">
    <citation type="journal article" date="2023" name="Commun. Biol.">
        <title>Genome analysis of Parmales, the sister group of diatoms, reveals the evolutionary specialization of diatoms from phago-mixotrophs to photoautotrophs.</title>
        <authorList>
            <person name="Ban H."/>
            <person name="Sato S."/>
            <person name="Yoshikawa S."/>
            <person name="Yamada K."/>
            <person name="Nakamura Y."/>
            <person name="Ichinomiya M."/>
            <person name="Sato N."/>
            <person name="Blanc-Mathieu R."/>
            <person name="Endo H."/>
            <person name="Kuwata A."/>
            <person name="Ogata H."/>
        </authorList>
    </citation>
    <scope>NUCLEOTIDE SEQUENCE [LARGE SCALE GENOMIC DNA]</scope>
</reference>
<feature type="compositionally biased region" description="Basic and acidic residues" evidence="1">
    <location>
        <begin position="54"/>
        <end position="86"/>
    </location>
</feature>
<proteinExistence type="predicted"/>
<comment type="caution">
    <text evidence="2">The sequence shown here is derived from an EMBL/GenBank/DDBJ whole genome shotgun (WGS) entry which is preliminary data.</text>
</comment>
<keyword evidence="3" id="KW-1185">Reference proteome</keyword>
<dbReference type="EMBL" id="BRYB01001203">
    <property type="protein sequence ID" value="GMI20406.1"/>
    <property type="molecule type" value="Genomic_DNA"/>
</dbReference>
<accession>A0ABQ6M6C2</accession>
<feature type="compositionally biased region" description="Pro residues" evidence="1">
    <location>
        <begin position="304"/>
        <end position="316"/>
    </location>
</feature>